<reference evidence="1 2" key="1">
    <citation type="submission" date="2015-08" db="EMBL/GenBank/DDBJ databases">
        <title>Next Generation Sequencing and Analysis of the Genome of Puccinia sorghi L Schw, the Causal Agent of Maize Common Rust.</title>
        <authorList>
            <person name="Rochi L."/>
            <person name="Burguener G."/>
            <person name="Darino M."/>
            <person name="Turjanski A."/>
            <person name="Kreff E."/>
            <person name="Dieguez M.J."/>
            <person name="Sacco F."/>
        </authorList>
    </citation>
    <scope>NUCLEOTIDE SEQUENCE [LARGE SCALE GENOMIC DNA]</scope>
    <source>
        <strain evidence="1 2">RO10H11247</strain>
    </source>
</reference>
<dbReference type="VEuPathDB" id="FungiDB:VP01_15657g1"/>
<sequence length="58" mass="6506">MKNRLIGAILEVIVPAGITRMPKDFGKAKIGKLKASEWHTLYSIYLPMCSLNVFIGRD</sequence>
<keyword evidence="2" id="KW-1185">Reference proteome</keyword>
<name>A0A0L6VHX3_9BASI</name>
<organism evidence="1 2">
    <name type="scientific">Puccinia sorghi</name>
    <dbReference type="NCBI Taxonomy" id="27349"/>
    <lineage>
        <taxon>Eukaryota</taxon>
        <taxon>Fungi</taxon>
        <taxon>Dikarya</taxon>
        <taxon>Basidiomycota</taxon>
        <taxon>Pucciniomycotina</taxon>
        <taxon>Pucciniomycetes</taxon>
        <taxon>Pucciniales</taxon>
        <taxon>Pucciniaceae</taxon>
        <taxon>Puccinia</taxon>
    </lineage>
</organism>
<dbReference type="Proteomes" id="UP000037035">
    <property type="component" value="Unassembled WGS sequence"/>
</dbReference>
<dbReference type="AlphaFoldDB" id="A0A0L6VHX3"/>
<feature type="non-terminal residue" evidence="1">
    <location>
        <position position="58"/>
    </location>
</feature>
<evidence type="ECO:0000313" key="2">
    <source>
        <dbReference type="Proteomes" id="UP000037035"/>
    </source>
</evidence>
<protein>
    <submittedName>
        <fullName evidence="1">Uncharacterized protein</fullName>
    </submittedName>
</protein>
<gene>
    <name evidence="1" type="ORF">VP01_15657g1</name>
</gene>
<proteinExistence type="predicted"/>
<evidence type="ECO:0000313" key="1">
    <source>
        <dbReference type="EMBL" id="KNZ60361.1"/>
    </source>
</evidence>
<comment type="caution">
    <text evidence="1">The sequence shown here is derived from an EMBL/GenBank/DDBJ whole genome shotgun (WGS) entry which is preliminary data.</text>
</comment>
<accession>A0A0L6VHX3</accession>
<dbReference type="OrthoDB" id="3247418at2759"/>
<dbReference type="EMBL" id="LAVV01006282">
    <property type="protein sequence ID" value="KNZ60361.1"/>
    <property type="molecule type" value="Genomic_DNA"/>
</dbReference>